<dbReference type="InterPro" id="IPR012310">
    <property type="entry name" value="DNA_ligase_ATP-dep_cent"/>
</dbReference>
<evidence type="ECO:0000256" key="1">
    <source>
        <dbReference type="SAM" id="MobiDB-lite"/>
    </source>
</evidence>
<dbReference type="GO" id="GO:0006310">
    <property type="term" value="P:DNA recombination"/>
    <property type="evidence" value="ECO:0007669"/>
    <property type="project" value="InterPro"/>
</dbReference>
<gene>
    <name evidence="3" type="ORF">HNQ71_004252</name>
</gene>
<dbReference type="GO" id="GO:0005524">
    <property type="term" value="F:ATP binding"/>
    <property type="evidence" value="ECO:0007669"/>
    <property type="project" value="InterPro"/>
</dbReference>
<dbReference type="Gene3D" id="3.30.470.30">
    <property type="entry name" value="DNA ligase/mRNA capping enzyme"/>
    <property type="match status" value="1"/>
</dbReference>
<comment type="caution">
    <text evidence="3">The sequence shown here is derived from an EMBL/GenBank/DDBJ whole genome shotgun (WGS) entry which is preliminary data.</text>
</comment>
<keyword evidence="3" id="KW-0436">Ligase</keyword>
<sequence length="182" mass="20322">MVFGSSVMHSRMAWNAEQLAFVAFDILHKNGQDLRSRRAIERKALLWDLVKPAEGIILYSQHVEGGAEFFGGVERMGLEGMVSKRRNSPYRSGPFDSWVKTKCWDVADLDLIGVKRQAGKQTEGLFAMNGKYVGKAVIATNSAIKDRLWKRVQQAKGGPPEACRRRWSPRMSNGSGPVSRLA</sequence>
<evidence type="ECO:0000259" key="2">
    <source>
        <dbReference type="PROSITE" id="PS50160"/>
    </source>
</evidence>
<dbReference type="RefSeq" id="WP_246461735.1">
    <property type="nucleotide sequence ID" value="NZ_JACHEF010000004.1"/>
</dbReference>
<feature type="region of interest" description="Disordered" evidence="1">
    <location>
        <begin position="155"/>
        <end position="182"/>
    </location>
</feature>
<reference evidence="3 4" key="1">
    <citation type="submission" date="2020-08" db="EMBL/GenBank/DDBJ databases">
        <title>Genomic Encyclopedia of Type Strains, Phase IV (KMG-IV): sequencing the most valuable type-strain genomes for metagenomic binning, comparative biology and taxonomic classification.</title>
        <authorList>
            <person name="Goeker M."/>
        </authorList>
    </citation>
    <scope>NUCLEOTIDE SEQUENCE [LARGE SCALE GENOMIC DNA]</scope>
    <source>
        <strain evidence="3 4">DSM 100039</strain>
    </source>
</reference>
<evidence type="ECO:0000313" key="3">
    <source>
        <dbReference type="EMBL" id="MBB6411564.1"/>
    </source>
</evidence>
<dbReference type="SUPFAM" id="SSF56091">
    <property type="entry name" value="DNA ligase/mRNA capping enzyme, catalytic domain"/>
    <property type="match status" value="1"/>
</dbReference>
<proteinExistence type="predicted"/>
<dbReference type="EMBL" id="JACHEF010000004">
    <property type="protein sequence ID" value="MBB6411564.1"/>
    <property type="molecule type" value="Genomic_DNA"/>
</dbReference>
<dbReference type="GO" id="GO:0006281">
    <property type="term" value="P:DNA repair"/>
    <property type="evidence" value="ECO:0007669"/>
    <property type="project" value="InterPro"/>
</dbReference>
<evidence type="ECO:0000313" key="4">
    <source>
        <dbReference type="Proteomes" id="UP000556329"/>
    </source>
</evidence>
<dbReference type="AlphaFoldDB" id="A0A841P8D3"/>
<dbReference type="Pfam" id="PF01068">
    <property type="entry name" value="DNA_ligase_A_M"/>
    <property type="match status" value="1"/>
</dbReference>
<dbReference type="PROSITE" id="PS50160">
    <property type="entry name" value="DNA_LIGASE_A3"/>
    <property type="match status" value="1"/>
</dbReference>
<name>A0A841P8D3_9HYPH</name>
<protein>
    <submittedName>
        <fullName evidence="3">ATP-dependent DNA ligase</fullName>
    </submittedName>
</protein>
<dbReference type="Proteomes" id="UP000556329">
    <property type="component" value="Unassembled WGS sequence"/>
</dbReference>
<feature type="domain" description="ATP-dependent DNA ligase family profile" evidence="2">
    <location>
        <begin position="12"/>
        <end position="102"/>
    </location>
</feature>
<accession>A0A841P8D3</accession>
<organism evidence="3 4">
    <name type="scientific">Mesorhizobium sangaii</name>
    <dbReference type="NCBI Taxonomy" id="505389"/>
    <lineage>
        <taxon>Bacteria</taxon>
        <taxon>Pseudomonadati</taxon>
        <taxon>Pseudomonadota</taxon>
        <taxon>Alphaproteobacteria</taxon>
        <taxon>Hyphomicrobiales</taxon>
        <taxon>Phyllobacteriaceae</taxon>
        <taxon>Mesorhizobium</taxon>
    </lineage>
</organism>
<keyword evidence="4" id="KW-1185">Reference proteome</keyword>
<dbReference type="GO" id="GO:0003910">
    <property type="term" value="F:DNA ligase (ATP) activity"/>
    <property type="evidence" value="ECO:0007669"/>
    <property type="project" value="InterPro"/>
</dbReference>
<dbReference type="Gene3D" id="3.30.1490.70">
    <property type="match status" value="1"/>
</dbReference>